<dbReference type="AlphaFoldDB" id="A0AA37TWB9"/>
<proteinExistence type="inferred from homology"/>
<keyword evidence="2" id="KW-0378">Hydrolase</keyword>
<comment type="function">
    <text evidence="1">Required for O(2)-independent ubiquinone (coenzyme Q) biosynthesis. Together with UbiV, is essential for the C6-hydroxylation reaction in the oxygen-independent ubiquinone biosynthesis pathway.</text>
</comment>
<keyword evidence="3" id="KW-1185">Reference proteome</keyword>
<feature type="binding site" evidence="1">
    <location>
        <position position="193"/>
    </location>
    <ligand>
        <name>[4Fe-4S] cluster</name>
        <dbReference type="ChEBI" id="CHEBI:49883"/>
    </ligand>
</feature>
<dbReference type="PANTHER" id="PTHR30217:SF3">
    <property type="entry name" value="UBIQUINONE BIOSYNTHESIS PROTEIN UBIU"/>
    <property type="match status" value="1"/>
</dbReference>
<keyword evidence="1" id="KW-0831">Ubiquinone biosynthesis</keyword>
<comment type="cofactor">
    <cofactor evidence="1">
        <name>[4Fe-4S] cluster</name>
        <dbReference type="ChEBI" id="CHEBI:49883"/>
    </cofactor>
</comment>
<dbReference type="HAMAP" id="MF_02232">
    <property type="entry name" value="UbiU"/>
    <property type="match status" value="1"/>
</dbReference>
<comment type="similarity">
    <text evidence="1">Belongs to the peptidase U32 family. UbiU subfamily.</text>
</comment>
<feature type="binding site" evidence="1">
    <location>
        <position position="176"/>
    </location>
    <ligand>
        <name>[4Fe-4S] cluster</name>
        <dbReference type="ChEBI" id="CHEBI:49883"/>
    </ligand>
</feature>
<organism evidence="2 3">
    <name type="scientific">Paraferrimonas haliotis</name>
    <dbReference type="NCBI Taxonomy" id="2013866"/>
    <lineage>
        <taxon>Bacteria</taxon>
        <taxon>Pseudomonadati</taxon>
        <taxon>Pseudomonadota</taxon>
        <taxon>Gammaproteobacteria</taxon>
        <taxon>Alteromonadales</taxon>
        <taxon>Ferrimonadaceae</taxon>
        <taxon>Paraferrimonas</taxon>
    </lineage>
</organism>
<evidence type="ECO:0000313" key="3">
    <source>
        <dbReference type="Proteomes" id="UP001157439"/>
    </source>
</evidence>
<keyword evidence="1" id="KW-0479">Metal-binding</keyword>
<dbReference type="GO" id="GO:0046872">
    <property type="term" value="F:metal ion binding"/>
    <property type="evidence" value="ECO:0007669"/>
    <property type="project" value="UniProtKB-KW"/>
</dbReference>
<sequence>MELLCPAGNMASLKSAVKSGADAVYIGLKDDTNARHFAGLNFTAKKLKQAAEYTKAAGCKLYVAINTFPSPGEEARWHQAISLAADARVDALIMADIGLLHYAKTHYPEIELHLSVQASATSLAALSMYQNDFNVTRAVLPRVLDIKQVMRLAKKSPIELEVFAYGSLCIMSEGRCHLSSYVTGHSPNTGGACSPSQHVRWSEHDGVRDTHLNGVLLDRNEQDAASGYPVVCKGRYQCDDEISHTLESPTSLNTLSLLPELYLSGVAAVKIEGRQRSPAYVEQVTRVWREAIDQVKLSPEQFVETPRWNQILTKLSEGQIATLGPYERSWQ</sequence>
<comment type="subunit">
    <text evidence="1">Forms a heterodimer with UbiV.</text>
</comment>
<dbReference type="GO" id="GO:0008233">
    <property type="term" value="F:peptidase activity"/>
    <property type="evidence" value="ECO:0007669"/>
    <property type="project" value="UniProtKB-KW"/>
</dbReference>
<dbReference type="Pfam" id="PF01136">
    <property type="entry name" value="Peptidase_U32"/>
    <property type="match status" value="1"/>
</dbReference>
<evidence type="ECO:0000256" key="1">
    <source>
        <dbReference type="HAMAP-Rule" id="MF_02232"/>
    </source>
</evidence>
<dbReference type="EMBL" id="BSPO01000002">
    <property type="protein sequence ID" value="GLS82751.1"/>
    <property type="molecule type" value="Genomic_DNA"/>
</dbReference>
<dbReference type="Proteomes" id="UP001157439">
    <property type="component" value="Unassembled WGS sequence"/>
</dbReference>
<dbReference type="InterPro" id="IPR051454">
    <property type="entry name" value="RNA/ubiquinone_mod_enzymes"/>
</dbReference>
<keyword evidence="1" id="KW-0411">Iron-sulfur</keyword>
<dbReference type="InterPro" id="IPR001539">
    <property type="entry name" value="Peptidase_U32"/>
</dbReference>
<dbReference type="InterPro" id="IPR043692">
    <property type="entry name" value="UbiU"/>
</dbReference>
<keyword evidence="1" id="KW-0004">4Fe-4S</keyword>
<dbReference type="PANTHER" id="PTHR30217">
    <property type="entry name" value="PEPTIDASE U32 FAMILY"/>
    <property type="match status" value="1"/>
</dbReference>
<gene>
    <name evidence="1" type="primary">ubiU</name>
    <name evidence="2" type="ORF">GCM10007894_07280</name>
</gene>
<dbReference type="GO" id="GO:0006508">
    <property type="term" value="P:proteolysis"/>
    <property type="evidence" value="ECO:0007669"/>
    <property type="project" value="UniProtKB-KW"/>
</dbReference>
<keyword evidence="2" id="KW-0645">Protease</keyword>
<protein>
    <recommendedName>
        <fullName evidence="1">Ubiquinone biosynthesis protein UbiU</fullName>
    </recommendedName>
</protein>
<keyword evidence="1" id="KW-0408">Iron</keyword>
<accession>A0AA37TWB9</accession>
<reference evidence="2 3" key="1">
    <citation type="journal article" date="2014" name="Int. J. Syst. Evol. Microbiol.">
        <title>Complete genome sequence of Corynebacterium casei LMG S-19264T (=DSM 44701T), isolated from a smear-ripened cheese.</title>
        <authorList>
            <consortium name="US DOE Joint Genome Institute (JGI-PGF)"/>
            <person name="Walter F."/>
            <person name="Albersmeier A."/>
            <person name="Kalinowski J."/>
            <person name="Ruckert C."/>
        </authorList>
    </citation>
    <scope>NUCLEOTIDE SEQUENCE [LARGE SCALE GENOMIC DNA]</scope>
    <source>
        <strain evidence="2 3">NBRC 112785</strain>
    </source>
</reference>
<dbReference type="RefSeq" id="WP_095498833.1">
    <property type="nucleotide sequence ID" value="NZ_BSPO01000002.1"/>
</dbReference>
<comment type="pathway">
    <text evidence="1">Cofactor biosynthesis; ubiquinone biosynthesis.</text>
</comment>
<dbReference type="PROSITE" id="PS01276">
    <property type="entry name" value="PEPTIDASE_U32"/>
    <property type="match status" value="1"/>
</dbReference>
<dbReference type="GO" id="GO:0051539">
    <property type="term" value="F:4 iron, 4 sulfur cluster binding"/>
    <property type="evidence" value="ECO:0007669"/>
    <property type="project" value="UniProtKB-UniRule"/>
</dbReference>
<feature type="binding site" evidence="1">
    <location>
        <position position="232"/>
    </location>
    <ligand>
        <name>[4Fe-4S] cluster</name>
        <dbReference type="ChEBI" id="CHEBI:49883"/>
    </ligand>
</feature>
<evidence type="ECO:0000313" key="2">
    <source>
        <dbReference type="EMBL" id="GLS82751.1"/>
    </source>
</evidence>
<feature type="binding site" evidence="1">
    <location>
        <position position="169"/>
    </location>
    <ligand>
        <name>[4Fe-4S] cluster</name>
        <dbReference type="ChEBI" id="CHEBI:49883"/>
    </ligand>
</feature>
<dbReference type="GO" id="GO:0006744">
    <property type="term" value="P:ubiquinone biosynthetic process"/>
    <property type="evidence" value="ECO:0007669"/>
    <property type="project" value="UniProtKB-UniRule"/>
</dbReference>
<comment type="caution">
    <text evidence="2">The sequence shown here is derived from an EMBL/GenBank/DDBJ whole genome shotgun (WGS) entry which is preliminary data.</text>
</comment>
<name>A0AA37TWB9_9GAMM</name>